<name>A0A2J7Q568_9NEOP</name>
<organism evidence="1 2">
    <name type="scientific">Cryptotermes secundus</name>
    <dbReference type="NCBI Taxonomy" id="105785"/>
    <lineage>
        <taxon>Eukaryota</taxon>
        <taxon>Metazoa</taxon>
        <taxon>Ecdysozoa</taxon>
        <taxon>Arthropoda</taxon>
        <taxon>Hexapoda</taxon>
        <taxon>Insecta</taxon>
        <taxon>Pterygota</taxon>
        <taxon>Neoptera</taxon>
        <taxon>Polyneoptera</taxon>
        <taxon>Dictyoptera</taxon>
        <taxon>Blattodea</taxon>
        <taxon>Blattoidea</taxon>
        <taxon>Termitoidae</taxon>
        <taxon>Kalotermitidae</taxon>
        <taxon>Cryptotermitinae</taxon>
        <taxon>Cryptotermes</taxon>
    </lineage>
</organism>
<proteinExistence type="predicted"/>
<sequence>MLRRIFGPKGDEVTGDWSKLRNEELHNLYSPASTSIILIIRRYSTQAKMVDTGTGNLYIVGSFKRMSPDPDFKLYLTSNVSTSDFNMGYSMTGTLERGSKKSNSFQMTHFAVIRRRDYEKP</sequence>
<dbReference type="AlphaFoldDB" id="A0A2J7Q568"/>
<comment type="caution">
    <text evidence="1">The sequence shown here is derived from an EMBL/GenBank/DDBJ whole genome shotgun (WGS) entry which is preliminary data.</text>
</comment>
<evidence type="ECO:0000313" key="1">
    <source>
        <dbReference type="EMBL" id="PNF23722.1"/>
    </source>
</evidence>
<evidence type="ECO:0000313" key="2">
    <source>
        <dbReference type="Proteomes" id="UP000235965"/>
    </source>
</evidence>
<dbReference type="InParanoid" id="A0A2J7Q568"/>
<dbReference type="EMBL" id="NEVH01018370">
    <property type="protein sequence ID" value="PNF23722.1"/>
    <property type="molecule type" value="Genomic_DNA"/>
</dbReference>
<dbReference type="Proteomes" id="UP000235965">
    <property type="component" value="Unassembled WGS sequence"/>
</dbReference>
<dbReference type="OrthoDB" id="9974612at2759"/>
<gene>
    <name evidence="1" type="ORF">B7P43_G01073</name>
</gene>
<reference evidence="1 2" key="1">
    <citation type="submission" date="2017-12" db="EMBL/GenBank/DDBJ databases">
        <title>Hemimetabolous genomes reveal molecular basis of termite eusociality.</title>
        <authorList>
            <person name="Harrison M.C."/>
            <person name="Jongepier E."/>
            <person name="Robertson H.M."/>
            <person name="Arning N."/>
            <person name="Bitard-Feildel T."/>
            <person name="Chao H."/>
            <person name="Childers C.P."/>
            <person name="Dinh H."/>
            <person name="Doddapaneni H."/>
            <person name="Dugan S."/>
            <person name="Gowin J."/>
            <person name="Greiner C."/>
            <person name="Han Y."/>
            <person name="Hu H."/>
            <person name="Hughes D.S.T."/>
            <person name="Huylmans A.-K."/>
            <person name="Kemena C."/>
            <person name="Kremer L.P.M."/>
            <person name="Lee S.L."/>
            <person name="Lopez-Ezquerra A."/>
            <person name="Mallet L."/>
            <person name="Monroy-Kuhn J.M."/>
            <person name="Moser A."/>
            <person name="Murali S.C."/>
            <person name="Muzny D.M."/>
            <person name="Otani S."/>
            <person name="Piulachs M.-D."/>
            <person name="Poelchau M."/>
            <person name="Qu J."/>
            <person name="Schaub F."/>
            <person name="Wada-Katsumata A."/>
            <person name="Worley K.C."/>
            <person name="Xie Q."/>
            <person name="Ylla G."/>
            <person name="Poulsen M."/>
            <person name="Gibbs R.A."/>
            <person name="Schal C."/>
            <person name="Richards S."/>
            <person name="Belles X."/>
            <person name="Korb J."/>
            <person name="Bornberg-Bauer E."/>
        </authorList>
    </citation>
    <scope>NUCLEOTIDE SEQUENCE [LARGE SCALE GENOMIC DNA]</scope>
    <source>
        <tissue evidence="1">Whole body</tissue>
    </source>
</reference>
<protein>
    <submittedName>
        <fullName evidence="1">Uncharacterized protein</fullName>
    </submittedName>
</protein>
<accession>A0A2J7Q568</accession>
<keyword evidence="2" id="KW-1185">Reference proteome</keyword>